<name>A0AAV9RWP3_9TELE</name>
<evidence type="ECO:0000256" key="1">
    <source>
        <dbReference type="SAM" id="MobiDB-lite"/>
    </source>
</evidence>
<feature type="region of interest" description="Disordered" evidence="1">
    <location>
        <begin position="24"/>
        <end position="180"/>
    </location>
</feature>
<evidence type="ECO:0000313" key="3">
    <source>
        <dbReference type="Proteomes" id="UP001311232"/>
    </source>
</evidence>
<dbReference type="AlphaFoldDB" id="A0AAV9RWP3"/>
<dbReference type="PRINTS" id="PR01217">
    <property type="entry name" value="PRICHEXTENSN"/>
</dbReference>
<gene>
    <name evidence="2" type="ORF">CRENBAI_021264</name>
</gene>
<accession>A0AAV9RWP3</accession>
<evidence type="ECO:0000313" key="2">
    <source>
        <dbReference type="EMBL" id="KAK5613478.1"/>
    </source>
</evidence>
<comment type="caution">
    <text evidence="2">The sequence shown here is derived from an EMBL/GenBank/DDBJ whole genome shotgun (WGS) entry which is preliminary data.</text>
</comment>
<protein>
    <submittedName>
        <fullName evidence="2">Uncharacterized protein</fullName>
    </submittedName>
</protein>
<feature type="compositionally biased region" description="Basic residues" evidence="1">
    <location>
        <begin position="134"/>
        <end position="144"/>
    </location>
</feature>
<feature type="compositionally biased region" description="Pro residues" evidence="1">
    <location>
        <begin position="92"/>
        <end position="105"/>
    </location>
</feature>
<organism evidence="2 3">
    <name type="scientific">Crenichthys baileyi</name>
    <name type="common">White River springfish</name>
    <dbReference type="NCBI Taxonomy" id="28760"/>
    <lineage>
        <taxon>Eukaryota</taxon>
        <taxon>Metazoa</taxon>
        <taxon>Chordata</taxon>
        <taxon>Craniata</taxon>
        <taxon>Vertebrata</taxon>
        <taxon>Euteleostomi</taxon>
        <taxon>Actinopterygii</taxon>
        <taxon>Neopterygii</taxon>
        <taxon>Teleostei</taxon>
        <taxon>Neoteleostei</taxon>
        <taxon>Acanthomorphata</taxon>
        <taxon>Ovalentaria</taxon>
        <taxon>Atherinomorphae</taxon>
        <taxon>Cyprinodontiformes</taxon>
        <taxon>Goodeidae</taxon>
        <taxon>Crenichthys</taxon>
    </lineage>
</organism>
<feature type="compositionally biased region" description="Polar residues" evidence="1">
    <location>
        <begin position="24"/>
        <end position="35"/>
    </location>
</feature>
<keyword evidence="3" id="KW-1185">Reference proteome</keyword>
<reference evidence="2 3" key="1">
    <citation type="submission" date="2021-06" db="EMBL/GenBank/DDBJ databases">
        <authorList>
            <person name="Palmer J.M."/>
        </authorList>
    </citation>
    <scope>NUCLEOTIDE SEQUENCE [LARGE SCALE GENOMIC DNA]</scope>
    <source>
        <strain evidence="2 3">MEX-2019</strain>
        <tissue evidence="2">Muscle</tissue>
    </source>
</reference>
<sequence>MMACAPSSRTVAGLIAGHKACRASPSTKVKPSQSALHCPGPIPPSPETASPNRRIPCPEPVPRSNEIQAIPREPKAKHQRTTPDNPTHIPRPRLPAPDPRPPGPARTPARGRHPPGNPEPPRSSTATRPVIYVRWHRLPKRPPRATKAPVQLGPQPPVPDPLATPAQGHPNPFKPRTQRF</sequence>
<proteinExistence type="predicted"/>
<dbReference type="EMBL" id="JAHHUM010001211">
    <property type="protein sequence ID" value="KAK5613478.1"/>
    <property type="molecule type" value="Genomic_DNA"/>
</dbReference>
<dbReference type="Proteomes" id="UP001311232">
    <property type="component" value="Unassembled WGS sequence"/>
</dbReference>